<dbReference type="Gene3D" id="1.10.357.140">
    <property type="entry name" value="UbiA prenyltransferase"/>
    <property type="match status" value="1"/>
</dbReference>
<proteinExistence type="predicted"/>
<feature type="transmembrane region" description="Helical" evidence="5">
    <location>
        <begin position="268"/>
        <end position="288"/>
    </location>
</feature>
<accession>A0ABS4DH06</accession>
<feature type="transmembrane region" description="Helical" evidence="5">
    <location>
        <begin position="237"/>
        <end position="256"/>
    </location>
</feature>
<dbReference type="EMBL" id="SIJK02000086">
    <property type="protein sequence ID" value="MBP1468708.1"/>
    <property type="molecule type" value="Genomic_DNA"/>
</dbReference>
<dbReference type="InterPro" id="IPR000537">
    <property type="entry name" value="UbiA_prenyltransferase"/>
</dbReference>
<comment type="subcellular location">
    <subcellularLocation>
        <location evidence="1">Membrane</location>
        <topology evidence="1">Multi-pass membrane protein</topology>
    </subcellularLocation>
</comment>
<feature type="transmembrane region" description="Helical" evidence="5">
    <location>
        <begin position="43"/>
        <end position="63"/>
    </location>
</feature>
<organism evidence="6 7">
    <name type="scientific">Candidatus Chloroploca mongolica</name>
    <dbReference type="NCBI Taxonomy" id="2528176"/>
    <lineage>
        <taxon>Bacteria</taxon>
        <taxon>Bacillati</taxon>
        <taxon>Chloroflexota</taxon>
        <taxon>Chloroflexia</taxon>
        <taxon>Chloroflexales</taxon>
        <taxon>Chloroflexineae</taxon>
        <taxon>Oscillochloridaceae</taxon>
        <taxon>Candidatus Chloroploca</taxon>
    </lineage>
</organism>
<dbReference type="Pfam" id="PF01040">
    <property type="entry name" value="UbiA"/>
    <property type="match status" value="1"/>
</dbReference>
<dbReference type="PANTHER" id="PTHR42723">
    <property type="entry name" value="CHLOROPHYLL SYNTHASE"/>
    <property type="match status" value="1"/>
</dbReference>
<dbReference type="Gene3D" id="1.20.120.1780">
    <property type="entry name" value="UbiA prenyltransferase"/>
    <property type="match status" value="1"/>
</dbReference>
<keyword evidence="3 5" id="KW-1133">Transmembrane helix</keyword>
<dbReference type="InterPro" id="IPR044878">
    <property type="entry name" value="UbiA_sf"/>
</dbReference>
<evidence type="ECO:0000256" key="1">
    <source>
        <dbReference type="ARBA" id="ARBA00004141"/>
    </source>
</evidence>
<keyword evidence="4 5" id="KW-0472">Membrane</keyword>
<evidence type="ECO:0000313" key="6">
    <source>
        <dbReference type="EMBL" id="MBP1468708.1"/>
    </source>
</evidence>
<keyword evidence="7" id="KW-1185">Reference proteome</keyword>
<evidence type="ECO:0000256" key="5">
    <source>
        <dbReference type="SAM" id="Phobius"/>
    </source>
</evidence>
<feature type="transmembrane region" description="Helical" evidence="5">
    <location>
        <begin position="108"/>
        <end position="130"/>
    </location>
</feature>
<keyword evidence="2 5" id="KW-0812">Transmembrane</keyword>
<dbReference type="InterPro" id="IPR050475">
    <property type="entry name" value="Prenyltransferase_related"/>
</dbReference>
<dbReference type="Proteomes" id="UP001193081">
    <property type="component" value="Unassembled WGS sequence"/>
</dbReference>
<feature type="transmembrane region" description="Helical" evidence="5">
    <location>
        <begin position="208"/>
        <end position="231"/>
    </location>
</feature>
<dbReference type="PANTHER" id="PTHR42723:SF1">
    <property type="entry name" value="CHLOROPHYLL SYNTHASE, CHLOROPLASTIC"/>
    <property type="match status" value="1"/>
</dbReference>
<protein>
    <submittedName>
        <fullName evidence="6">UbiA family prenyltransferase</fullName>
    </submittedName>
</protein>
<evidence type="ECO:0000256" key="2">
    <source>
        <dbReference type="ARBA" id="ARBA00022692"/>
    </source>
</evidence>
<dbReference type="CDD" id="cd13961">
    <property type="entry name" value="PT_UbiA_DGGGPS"/>
    <property type="match status" value="1"/>
</dbReference>
<evidence type="ECO:0000313" key="7">
    <source>
        <dbReference type="Proteomes" id="UP001193081"/>
    </source>
</evidence>
<gene>
    <name evidence="6" type="ORF">EYB53_023540</name>
</gene>
<sequence length="289" mass="30548">MQQSVTLGQKFKGALQLFRPELPLAAGLCVVIGQVVALGRLPALSLVGLGFGCGFLLSASALITNDYFDREVDRINAPQRPLPSGLLTPFEVMALGLATALLGLGAAWILGPVAFGVSVLIWLLGFAYNAKFKATGLWGNLMVSTSVGSTFLLGGISVGQLWHPAIWLLAGITFCFDLAEEIAGDAMDAEGDQYLGSRSLALVYGRATALRVAAVLFGVVVVVTLLVVVLGNLLLQQVLTILVTNLLIIFFVVRLLRSQTPAEGRQAMRGLYLSGSLGLLGFLLAMVFV</sequence>
<evidence type="ECO:0000256" key="3">
    <source>
        <dbReference type="ARBA" id="ARBA00022989"/>
    </source>
</evidence>
<reference evidence="6 7" key="1">
    <citation type="submission" date="2021-03" db="EMBL/GenBank/DDBJ databases">
        <authorList>
            <person name="Grouzdev D.S."/>
        </authorList>
    </citation>
    <scope>NUCLEOTIDE SEQUENCE [LARGE SCALE GENOMIC DNA]</scope>
    <source>
        <strain evidence="6 7">M50-1</strain>
    </source>
</reference>
<evidence type="ECO:0000256" key="4">
    <source>
        <dbReference type="ARBA" id="ARBA00023136"/>
    </source>
</evidence>
<dbReference type="RefSeq" id="WP_135481721.1">
    <property type="nucleotide sequence ID" value="NZ_SIJK02000086.1"/>
</dbReference>
<name>A0ABS4DH06_9CHLR</name>
<comment type="caution">
    <text evidence="6">The sequence shown here is derived from an EMBL/GenBank/DDBJ whole genome shotgun (WGS) entry which is preliminary data.</text>
</comment>